<name>A0A6G6ACW1_9VIRU</name>
<organism evidence="3">
    <name type="scientific">Borely moumouvirus</name>
    <dbReference type="NCBI Taxonomy" id="2712067"/>
    <lineage>
        <taxon>Viruses</taxon>
        <taxon>Varidnaviria</taxon>
        <taxon>Bamfordvirae</taxon>
        <taxon>Nucleocytoviricota</taxon>
        <taxon>Megaviricetes</taxon>
        <taxon>Imitervirales</taxon>
        <taxon>Mimiviridae</taxon>
        <taxon>Megamimivirinae</taxon>
        <taxon>Moumouvirus</taxon>
    </lineage>
</organism>
<evidence type="ECO:0000313" key="3">
    <source>
        <dbReference type="EMBL" id="QID06168.1"/>
    </source>
</evidence>
<dbReference type="Gene3D" id="3.40.50.720">
    <property type="entry name" value="NAD(P)-binding Rossmann-like Domain"/>
    <property type="match status" value="1"/>
</dbReference>
<dbReference type="InterPro" id="IPR036291">
    <property type="entry name" value="NAD(P)-bd_dom_sf"/>
</dbReference>
<dbReference type="Pfam" id="PF02719">
    <property type="entry name" value="Polysacc_synt_2"/>
    <property type="match status" value="1"/>
</dbReference>
<protein>
    <submittedName>
        <fullName evidence="3">Putative dTDP-d-glucose 4 6-dehydratase</fullName>
    </submittedName>
</protein>
<sequence>MKRIENKVIMIFGGSGSLGNKLIETYYQNNKIINYSRDESKHWYMELKYKSKNITNIIGDIRDFDKVQQSIIRVNPDIIIVAAALKHIDRCEYEINECLDTNIKGIQNVLKVIEINKLNIPNLKDLCFVSTDKACSPVNAYGMSKAICETLVVEKSKYIDSVKFVCVRYGNVLNSRGSIIPILENKGNDPECKEFMLTDTRMTRFIMTLDDSVKLIEYAILFGESGEIIIPKLNSMYIKDILELFSEKYNKPIKITGLRSGERMYESLINDTQSMKTVSRNDYYHILPSYSKEIMADNIFEYSSKQNILSKDDLKNYLHNVNLL</sequence>
<dbReference type="InterPro" id="IPR051203">
    <property type="entry name" value="Polysaccharide_Synthase-Rel"/>
</dbReference>
<proteinExistence type="inferred from homology"/>
<feature type="domain" description="Polysaccharide biosynthesis protein CapD-like" evidence="2">
    <location>
        <begin position="9"/>
        <end position="286"/>
    </location>
</feature>
<reference evidence="3" key="1">
    <citation type="submission" date="2019-07" db="EMBL/GenBank/DDBJ databases">
        <title>The discovery of a new lineage B mimivirus raises questions about particles surface fibrils.</title>
        <authorList>
            <person name="Silva L.K.S."/>
            <person name="Rodrigues R.A.L."/>
            <person name="Andrade A.C.S.P."/>
            <person name="Hikida H."/>
            <person name="Andreani J."/>
            <person name="Levasseur A."/>
            <person name="La Scola B."/>
            <person name="Abrahao J.S."/>
        </authorList>
    </citation>
    <scope>NUCLEOTIDE SEQUENCE</scope>
    <source>
        <strain evidence="3">B60</strain>
    </source>
</reference>
<accession>A0A6G6ACW1</accession>
<dbReference type="PANTHER" id="PTHR43318">
    <property type="entry name" value="UDP-N-ACETYLGLUCOSAMINE 4,6-DEHYDRATASE"/>
    <property type="match status" value="1"/>
</dbReference>
<dbReference type="EMBL" id="MN175499">
    <property type="protein sequence ID" value="QID06168.1"/>
    <property type="molecule type" value="Genomic_DNA"/>
</dbReference>
<dbReference type="InterPro" id="IPR003869">
    <property type="entry name" value="Polysac_CapD-like"/>
</dbReference>
<evidence type="ECO:0000259" key="2">
    <source>
        <dbReference type="Pfam" id="PF02719"/>
    </source>
</evidence>
<dbReference type="SUPFAM" id="SSF51735">
    <property type="entry name" value="NAD(P)-binding Rossmann-fold domains"/>
    <property type="match status" value="1"/>
</dbReference>
<evidence type="ECO:0000256" key="1">
    <source>
        <dbReference type="ARBA" id="ARBA00007430"/>
    </source>
</evidence>
<comment type="similarity">
    <text evidence="1">Belongs to the polysaccharide synthase family.</text>
</comment>
<dbReference type="PANTHER" id="PTHR43318:SF2">
    <property type="entry name" value="UDP-N-ACETYLGLUCOSAMINE 4,6-DEHYDRATASE (INVERTING)"/>
    <property type="match status" value="1"/>
</dbReference>